<dbReference type="SUPFAM" id="SSF50129">
    <property type="entry name" value="GroES-like"/>
    <property type="match status" value="1"/>
</dbReference>
<dbReference type="SMART" id="SM00829">
    <property type="entry name" value="PKS_ER"/>
    <property type="match status" value="1"/>
</dbReference>
<dbReference type="Pfam" id="PF00107">
    <property type="entry name" value="ADH_zinc_N"/>
    <property type="match status" value="1"/>
</dbReference>
<sequence>MSRILFNKRVIRAKYIPHGEQFKPSNVRTETSELNVQLKEGEILLRNLYIPLDPYNGPAPSGASSLNKTVVGFGLGEVIESKNSAFPVKSIFLGSSAPWELYTVLNSPQTQGFKVPNSQNPEVPLTEYTNALGINGLTAYAAVETLVKFKKDQPVYVSSAAGPVGSFVGILAKRAGAFVIGSAGSDEKVNYLLNDLGFDAAFNYKTKDSRAEIDAAAPQGIEIFFDLVGGETLDIGLEKLKVNGQVVSIGNISTTTAKTPYVTKNLNLIIGKALTVNGFGVFHHLDKFPQLWKEFSPLIASGEIKTQQHTVVKGLENAGQAFADYLDGKFHGKVIVEVATV</sequence>
<name>A0A9P6RTF7_9FUNG</name>
<evidence type="ECO:0000313" key="4">
    <source>
        <dbReference type="Proteomes" id="UP000738325"/>
    </source>
</evidence>
<protein>
    <recommendedName>
        <fullName evidence="2">Enoyl reductase (ER) domain-containing protein</fullName>
    </recommendedName>
</protein>
<dbReference type="Gene3D" id="3.40.50.720">
    <property type="entry name" value="NAD(P)-binding Rossmann-like Domain"/>
    <property type="match status" value="1"/>
</dbReference>
<evidence type="ECO:0000259" key="2">
    <source>
        <dbReference type="SMART" id="SM00829"/>
    </source>
</evidence>
<reference evidence="3" key="1">
    <citation type="journal article" date="2020" name="Fungal Divers.">
        <title>Resolving the Mortierellaceae phylogeny through synthesis of multi-gene phylogenetics and phylogenomics.</title>
        <authorList>
            <person name="Vandepol N."/>
            <person name="Liber J."/>
            <person name="Desiro A."/>
            <person name="Na H."/>
            <person name="Kennedy M."/>
            <person name="Barry K."/>
            <person name="Grigoriev I.V."/>
            <person name="Miller A.N."/>
            <person name="O'Donnell K."/>
            <person name="Stajich J.E."/>
            <person name="Bonito G."/>
        </authorList>
    </citation>
    <scope>NUCLEOTIDE SEQUENCE</scope>
    <source>
        <strain evidence="3">REB-010B</strain>
    </source>
</reference>
<dbReference type="SUPFAM" id="SSF51735">
    <property type="entry name" value="NAD(P)-binding Rossmann-fold domains"/>
    <property type="match status" value="1"/>
</dbReference>
<dbReference type="InterPro" id="IPR011032">
    <property type="entry name" value="GroES-like_sf"/>
</dbReference>
<dbReference type="PANTHER" id="PTHR43205">
    <property type="entry name" value="PROSTAGLANDIN REDUCTASE"/>
    <property type="match status" value="1"/>
</dbReference>
<dbReference type="Proteomes" id="UP000738325">
    <property type="component" value="Unassembled WGS sequence"/>
</dbReference>
<proteinExistence type="predicted"/>
<keyword evidence="1" id="KW-0560">Oxidoreductase</keyword>
<dbReference type="Pfam" id="PF16884">
    <property type="entry name" value="ADH_N_2"/>
    <property type="match status" value="1"/>
</dbReference>
<dbReference type="InterPro" id="IPR020843">
    <property type="entry name" value="ER"/>
</dbReference>
<dbReference type="GO" id="GO:0016628">
    <property type="term" value="F:oxidoreductase activity, acting on the CH-CH group of donors, NAD or NADP as acceptor"/>
    <property type="evidence" value="ECO:0007669"/>
    <property type="project" value="InterPro"/>
</dbReference>
<dbReference type="CDD" id="cd05288">
    <property type="entry name" value="PGDH"/>
    <property type="match status" value="1"/>
</dbReference>
<dbReference type="Gene3D" id="3.90.180.10">
    <property type="entry name" value="Medium-chain alcohol dehydrogenases, catalytic domain"/>
    <property type="match status" value="1"/>
</dbReference>
<dbReference type="InterPro" id="IPR041694">
    <property type="entry name" value="ADH_N_2"/>
</dbReference>
<evidence type="ECO:0000313" key="3">
    <source>
        <dbReference type="EMBL" id="KAG0324746.1"/>
    </source>
</evidence>
<dbReference type="EMBL" id="JAAAIP010000138">
    <property type="protein sequence ID" value="KAG0324746.1"/>
    <property type="molecule type" value="Genomic_DNA"/>
</dbReference>
<dbReference type="AlphaFoldDB" id="A0A9P6RTF7"/>
<dbReference type="PANTHER" id="PTHR43205:SF7">
    <property type="entry name" value="PROSTAGLANDIN REDUCTASE 1"/>
    <property type="match status" value="1"/>
</dbReference>
<dbReference type="FunFam" id="3.40.50.720:FF:000121">
    <property type="entry name" value="Prostaglandin reductase 2"/>
    <property type="match status" value="1"/>
</dbReference>
<dbReference type="InterPro" id="IPR013149">
    <property type="entry name" value="ADH-like_C"/>
</dbReference>
<dbReference type="OrthoDB" id="809632at2759"/>
<keyword evidence="4" id="KW-1185">Reference proteome</keyword>
<accession>A0A9P6RTF7</accession>
<evidence type="ECO:0000256" key="1">
    <source>
        <dbReference type="ARBA" id="ARBA00023002"/>
    </source>
</evidence>
<gene>
    <name evidence="3" type="ORF">BGZ99_001466</name>
</gene>
<dbReference type="InterPro" id="IPR036291">
    <property type="entry name" value="NAD(P)-bd_dom_sf"/>
</dbReference>
<comment type="caution">
    <text evidence="3">The sequence shown here is derived from an EMBL/GenBank/DDBJ whole genome shotgun (WGS) entry which is preliminary data.</text>
</comment>
<feature type="domain" description="Enoyl reductase (ER)" evidence="2">
    <location>
        <begin position="23"/>
        <end position="336"/>
    </location>
</feature>
<dbReference type="InterPro" id="IPR045010">
    <property type="entry name" value="MDR_fam"/>
</dbReference>
<organism evidence="3 4">
    <name type="scientific">Dissophora globulifera</name>
    <dbReference type="NCBI Taxonomy" id="979702"/>
    <lineage>
        <taxon>Eukaryota</taxon>
        <taxon>Fungi</taxon>
        <taxon>Fungi incertae sedis</taxon>
        <taxon>Mucoromycota</taxon>
        <taxon>Mortierellomycotina</taxon>
        <taxon>Mortierellomycetes</taxon>
        <taxon>Mortierellales</taxon>
        <taxon>Mortierellaceae</taxon>
        <taxon>Dissophora</taxon>
    </lineage>
</organism>